<dbReference type="PANTHER" id="PTHR34368:SF1">
    <property type="entry name" value="OS01G0962200 PROTEIN"/>
    <property type="match status" value="1"/>
</dbReference>
<sequence length="282" mass="32089">MQIIRLAKSEFAFAAHYYIVRTFDLSINTVTQMHTTWRYLPGVLVLACALIMLIHGAIPQYEHYHAFVDTTSYGHIPNAMDVLSNLTFALTGLVGMLASYWHFIRRGHQWQPTDIAYLMFVLCILATSFGSAFYHWAPDDNRLFWDRLPIALACASLMIAVRSESRQICSSYLVVRDLMVYLSFATASVFWWQKTGDLRPYLALQLLAVVLIPIWQTIYKVAARTRWIYAIAIGLYVLAKITEMYDEAIFMQTGFISGHTIKHLCASGAAAVIIGSWLKRAK</sequence>
<feature type="transmembrane region" description="Helical" evidence="1">
    <location>
        <begin position="227"/>
        <end position="245"/>
    </location>
</feature>
<dbReference type="Proteomes" id="UP001589844">
    <property type="component" value="Unassembled WGS sequence"/>
</dbReference>
<keyword evidence="3" id="KW-1185">Reference proteome</keyword>
<proteinExistence type="predicted"/>
<organism evidence="2 3">
    <name type="scientific">Undibacterium danionis</name>
    <dbReference type="NCBI Taxonomy" id="1812100"/>
    <lineage>
        <taxon>Bacteria</taxon>
        <taxon>Pseudomonadati</taxon>
        <taxon>Pseudomonadota</taxon>
        <taxon>Betaproteobacteria</taxon>
        <taxon>Burkholderiales</taxon>
        <taxon>Oxalobacteraceae</taxon>
        <taxon>Undibacterium</taxon>
    </lineage>
</organism>
<keyword evidence="1" id="KW-1133">Transmembrane helix</keyword>
<dbReference type="EMBL" id="JBHLXJ010000016">
    <property type="protein sequence ID" value="MFC0351088.1"/>
    <property type="molecule type" value="Genomic_DNA"/>
</dbReference>
<reference evidence="2 3" key="1">
    <citation type="submission" date="2024-09" db="EMBL/GenBank/DDBJ databases">
        <authorList>
            <person name="Sun Q."/>
            <person name="Mori K."/>
        </authorList>
    </citation>
    <scope>NUCLEOTIDE SEQUENCE [LARGE SCALE GENOMIC DNA]</scope>
    <source>
        <strain evidence="2 3">CCM 8677</strain>
    </source>
</reference>
<feature type="transmembrane region" description="Helical" evidence="1">
    <location>
        <begin position="173"/>
        <end position="192"/>
    </location>
</feature>
<feature type="transmembrane region" description="Helical" evidence="1">
    <location>
        <begin position="115"/>
        <end position="137"/>
    </location>
</feature>
<keyword evidence="1" id="KW-0812">Transmembrane</keyword>
<accession>A0ABV6IGY8</accession>
<evidence type="ECO:0000313" key="3">
    <source>
        <dbReference type="Proteomes" id="UP001589844"/>
    </source>
</evidence>
<protein>
    <recommendedName>
        <fullName evidence="4">Alkaline phytoceramidase</fullName>
    </recommendedName>
</protein>
<evidence type="ECO:0000256" key="1">
    <source>
        <dbReference type="SAM" id="Phobius"/>
    </source>
</evidence>
<gene>
    <name evidence="2" type="ORF">ACFFJH_14815</name>
</gene>
<evidence type="ECO:0000313" key="2">
    <source>
        <dbReference type="EMBL" id="MFC0351088.1"/>
    </source>
</evidence>
<feature type="transmembrane region" description="Helical" evidence="1">
    <location>
        <begin position="39"/>
        <end position="58"/>
    </location>
</feature>
<feature type="transmembrane region" description="Helical" evidence="1">
    <location>
        <begin position="260"/>
        <end position="278"/>
    </location>
</feature>
<name>A0ABV6IGY8_9BURK</name>
<dbReference type="RefSeq" id="WP_390213676.1">
    <property type="nucleotide sequence ID" value="NZ_JBHLXJ010000016.1"/>
</dbReference>
<feature type="transmembrane region" description="Helical" evidence="1">
    <location>
        <begin position="82"/>
        <end position="103"/>
    </location>
</feature>
<comment type="caution">
    <text evidence="2">The sequence shown here is derived from an EMBL/GenBank/DDBJ whole genome shotgun (WGS) entry which is preliminary data.</text>
</comment>
<dbReference type="PANTHER" id="PTHR34368">
    <property type="entry name" value="OS01G0962200 PROTEIN"/>
    <property type="match status" value="1"/>
</dbReference>
<evidence type="ECO:0008006" key="4">
    <source>
        <dbReference type="Google" id="ProtNLM"/>
    </source>
</evidence>
<feature type="transmembrane region" description="Helical" evidence="1">
    <location>
        <begin position="198"/>
        <end position="215"/>
    </location>
</feature>
<feature type="transmembrane region" description="Helical" evidence="1">
    <location>
        <begin position="143"/>
        <end position="161"/>
    </location>
</feature>
<keyword evidence="1" id="KW-0472">Membrane</keyword>